<evidence type="ECO:0000313" key="3">
    <source>
        <dbReference type="Proteomes" id="UP000254869"/>
    </source>
</evidence>
<evidence type="ECO:0000313" key="2">
    <source>
        <dbReference type="EMBL" id="RDI65899.1"/>
    </source>
</evidence>
<proteinExistence type="predicted"/>
<organism evidence="2 3">
    <name type="scientific">Nocardia pseudobrasiliensis</name>
    <dbReference type="NCBI Taxonomy" id="45979"/>
    <lineage>
        <taxon>Bacteria</taxon>
        <taxon>Bacillati</taxon>
        <taxon>Actinomycetota</taxon>
        <taxon>Actinomycetes</taxon>
        <taxon>Mycobacteriales</taxon>
        <taxon>Nocardiaceae</taxon>
        <taxon>Nocardia</taxon>
    </lineage>
</organism>
<dbReference type="RefSeq" id="WP_067998163.1">
    <property type="nucleotide sequence ID" value="NZ_QQBC01000005.1"/>
</dbReference>
<dbReference type="STRING" id="1210086.GCA_001613105_03110"/>
<keyword evidence="1" id="KW-0812">Transmembrane</keyword>
<reference evidence="2 3" key="1">
    <citation type="submission" date="2018-07" db="EMBL/GenBank/DDBJ databases">
        <title>Genomic Encyclopedia of Type Strains, Phase IV (KMG-IV): sequencing the most valuable type-strain genomes for metagenomic binning, comparative biology and taxonomic classification.</title>
        <authorList>
            <person name="Goeker M."/>
        </authorList>
    </citation>
    <scope>NUCLEOTIDE SEQUENCE [LARGE SCALE GENOMIC DNA]</scope>
    <source>
        <strain evidence="2 3">DSM 44290</strain>
    </source>
</reference>
<protein>
    <submittedName>
        <fullName evidence="2">Uncharacterized protein</fullName>
    </submittedName>
</protein>
<dbReference type="AlphaFoldDB" id="A0A370I599"/>
<keyword evidence="3" id="KW-1185">Reference proteome</keyword>
<name>A0A370I599_9NOCA</name>
<evidence type="ECO:0000256" key="1">
    <source>
        <dbReference type="SAM" id="Phobius"/>
    </source>
</evidence>
<gene>
    <name evidence="2" type="ORF">DFR76_105217</name>
</gene>
<feature type="transmembrane region" description="Helical" evidence="1">
    <location>
        <begin position="15"/>
        <end position="36"/>
    </location>
</feature>
<keyword evidence="1" id="KW-1133">Transmembrane helix</keyword>
<keyword evidence="1" id="KW-0472">Membrane</keyword>
<comment type="caution">
    <text evidence="2">The sequence shown here is derived from an EMBL/GenBank/DDBJ whole genome shotgun (WGS) entry which is preliminary data.</text>
</comment>
<dbReference type="Proteomes" id="UP000254869">
    <property type="component" value="Unassembled WGS sequence"/>
</dbReference>
<accession>A0A370I599</accession>
<sequence>MRVGLIAASESASGLWWAPVLGGAGVVVGVFLKAAFDAVAVRSSVRTNKDRERAAQRLAVFSQFLASCEQVATLTEMVSDVESRLDDAVSATERVHLTTSFDALVMKVEAAELELEKALAAVRLVAPDEISEPAREVVRSLCPTRQSRSIIPPQIVDSMRKLIW</sequence>
<dbReference type="EMBL" id="QQBC01000005">
    <property type="protein sequence ID" value="RDI65899.1"/>
    <property type="molecule type" value="Genomic_DNA"/>
</dbReference>